<dbReference type="Proteomes" id="UP000503447">
    <property type="component" value="Chromosome"/>
</dbReference>
<evidence type="ECO:0000259" key="2">
    <source>
        <dbReference type="PROSITE" id="PS50110"/>
    </source>
</evidence>
<dbReference type="PROSITE" id="PS50110">
    <property type="entry name" value="RESPONSE_REGULATORY"/>
    <property type="match status" value="1"/>
</dbReference>
<feature type="domain" description="Response regulatory" evidence="2">
    <location>
        <begin position="1"/>
        <end position="93"/>
    </location>
</feature>
<feature type="modified residue" description="4-aspartylphosphate" evidence="1">
    <location>
        <position position="27"/>
    </location>
</feature>
<proteinExistence type="predicted"/>
<dbReference type="SUPFAM" id="SSF52172">
    <property type="entry name" value="CheY-like"/>
    <property type="match status" value="1"/>
</dbReference>
<reference evidence="4" key="1">
    <citation type="submission" date="2020-05" db="EMBL/GenBank/DDBJ databases">
        <title>Frigoriglobus tundricola gen. nov., sp. nov., a psychrotolerant cellulolytic planctomycete of the family Gemmataceae with two divergent copies of 16S rRNA gene.</title>
        <authorList>
            <person name="Kulichevskaya I.S."/>
            <person name="Ivanova A.A."/>
            <person name="Naumoff D.G."/>
            <person name="Beletsky A.V."/>
            <person name="Rijpstra W.I.C."/>
            <person name="Sinninghe Damste J.S."/>
            <person name="Mardanov A.V."/>
            <person name="Ravin N.V."/>
            <person name="Dedysh S.N."/>
        </authorList>
    </citation>
    <scope>NUCLEOTIDE SEQUENCE [LARGE SCALE GENOMIC DNA]</scope>
    <source>
        <strain evidence="4">PL17</strain>
    </source>
</reference>
<dbReference type="KEGG" id="ftj:FTUN_3355"/>
<evidence type="ECO:0000256" key="1">
    <source>
        <dbReference type="PROSITE-ProRule" id="PRU00169"/>
    </source>
</evidence>
<organism evidence="3 4">
    <name type="scientific">Frigoriglobus tundricola</name>
    <dbReference type="NCBI Taxonomy" id="2774151"/>
    <lineage>
        <taxon>Bacteria</taxon>
        <taxon>Pseudomonadati</taxon>
        <taxon>Planctomycetota</taxon>
        <taxon>Planctomycetia</taxon>
        <taxon>Gemmatales</taxon>
        <taxon>Gemmataceae</taxon>
        <taxon>Frigoriglobus</taxon>
    </lineage>
</organism>
<gene>
    <name evidence="3" type="ORF">FTUN_3355</name>
</gene>
<protein>
    <recommendedName>
        <fullName evidence="2">Response regulatory domain-containing protein</fullName>
    </recommendedName>
</protein>
<evidence type="ECO:0000313" key="3">
    <source>
        <dbReference type="EMBL" id="QJW95801.1"/>
    </source>
</evidence>
<name>A0A6M5YRC0_9BACT</name>
<evidence type="ECO:0000313" key="4">
    <source>
        <dbReference type="Proteomes" id="UP000503447"/>
    </source>
</evidence>
<dbReference type="GO" id="GO:0000160">
    <property type="term" value="P:phosphorelay signal transduction system"/>
    <property type="evidence" value="ECO:0007669"/>
    <property type="project" value="InterPro"/>
</dbReference>
<keyword evidence="4" id="KW-1185">Reference proteome</keyword>
<keyword evidence="1" id="KW-0597">Phosphoprotein</keyword>
<dbReference type="InterPro" id="IPR001789">
    <property type="entry name" value="Sig_transdc_resp-reg_receiver"/>
</dbReference>
<dbReference type="AlphaFoldDB" id="A0A6M5YRC0"/>
<dbReference type="Gene3D" id="3.40.50.2300">
    <property type="match status" value="1"/>
</dbReference>
<sequence>MIEAGDARDALGLVERDRLHPGVLVTDVVTPGISGREPAERSRARYPTITVLYMSGYTGGGAAVRPGIPQAGTAFRHTPFTSFSPAHKVCAVLDRP</sequence>
<dbReference type="RefSeq" id="WP_171471515.1">
    <property type="nucleotide sequence ID" value="NZ_CP053452.2"/>
</dbReference>
<dbReference type="InterPro" id="IPR011006">
    <property type="entry name" value="CheY-like_superfamily"/>
</dbReference>
<dbReference type="EMBL" id="CP053452">
    <property type="protein sequence ID" value="QJW95801.1"/>
    <property type="molecule type" value="Genomic_DNA"/>
</dbReference>
<accession>A0A6M5YRC0</accession>